<dbReference type="PANTHER" id="PTHR16943:SF8">
    <property type="entry name" value="2-METHYLCITRATE DEHYDRATASE"/>
    <property type="match status" value="1"/>
</dbReference>
<comment type="similarity">
    <text evidence="1">Belongs to the PrpD family.</text>
</comment>
<dbReference type="EMBL" id="QFPW01000013">
    <property type="protein sequence ID" value="PZQ48179.1"/>
    <property type="molecule type" value="Genomic_DNA"/>
</dbReference>
<feature type="compositionally biased region" description="Basic and acidic residues" evidence="2">
    <location>
        <begin position="23"/>
        <end position="33"/>
    </location>
</feature>
<reference evidence="5 6" key="1">
    <citation type="submission" date="2017-08" db="EMBL/GenBank/DDBJ databases">
        <title>Infants hospitalized years apart are colonized by the same room-sourced microbial strains.</title>
        <authorList>
            <person name="Brooks B."/>
            <person name="Olm M.R."/>
            <person name="Firek B.A."/>
            <person name="Baker R."/>
            <person name="Thomas B.C."/>
            <person name="Morowitz M.J."/>
            <person name="Banfield J.F."/>
        </authorList>
    </citation>
    <scope>NUCLEOTIDE SEQUENCE [LARGE SCALE GENOMIC DNA]</scope>
    <source>
        <strain evidence="5">S2_005_002_R2_34</strain>
    </source>
</reference>
<feature type="compositionally biased region" description="Pro residues" evidence="2">
    <location>
        <begin position="503"/>
        <end position="513"/>
    </location>
</feature>
<protein>
    <recommendedName>
        <fullName evidence="7">MmgE/PrpD family protein</fullName>
    </recommendedName>
</protein>
<dbReference type="InterPro" id="IPR042183">
    <property type="entry name" value="MmgE/PrpD_sf_1"/>
</dbReference>
<dbReference type="SUPFAM" id="SSF103378">
    <property type="entry name" value="2-methylcitrate dehydratase PrpD"/>
    <property type="match status" value="1"/>
</dbReference>
<feature type="domain" description="MmgE/PrpD C-terminal" evidence="4">
    <location>
        <begin position="309"/>
        <end position="480"/>
    </location>
</feature>
<dbReference type="Proteomes" id="UP000249185">
    <property type="component" value="Unassembled WGS sequence"/>
</dbReference>
<gene>
    <name evidence="5" type="ORF">DI556_15265</name>
</gene>
<evidence type="ECO:0000256" key="1">
    <source>
        <dbReference type="ARBA" id="ARBA00006174"/>
    </source>
</evidence>
<evidence type="ECO:0000313" key="5">
    <source>
        <dbReference type="EMBL" id="PZQ48179.1"/>
    </source>
</evidence>
<organism evidence="5 6">
    <name type="scientific">Rhodovulum sulfidophilum</name>
    <name type="common">Rhodobacter sulfidophilus</name>
    <dbReference type="NCBI Taxonomy" id="35806"/>
    <lineage>
        <taxon>Bacteria</taxon>
        <taxon>Pseudomonadati</taxon>
        <taxon>Pseudomonadota</taxon>
        <taxon>Alphaproteobacteria</taxon>
        <taxon>Rhodobacterales</taxon>
        <taxon>Paracoccaceae</taxon>
        <taxon>Rhodovulum</taxon>
    </lineage>
</organism>
<feature type="domain" description="MmgE/PrpD N-terminal" evidence="3">
    <location>
        <begin position="51"/>
        <end position="281"/>
    </location>
</feature>
<dbReference type="Gene3D" id="1.10.4100.10">
    <property type="entry name" value="2-methylcitrate dehydratase PrpD"/>
    <property type="match status" value="1"/>
</dbReference>
<dbReference type="InterPro" id="IPR045337">
    <property type="entry name" value="MmgE_PrpD_C"/>
</dbReference>
<dbReference type="InterPro" id="IPR036148">
    <property type="entry name" value="MmgE/PrpD_sf"/>
</dbReference>
<dbReference type="Pfam" id="PF19305">
    <property type="entry name" value="MmgE_PrpD_C"/>
    <property type="match status" value="1"/>
</dbReference>
<accession>A0A2W5N763</accession>
<dbReference type="GO" id="GO:0016829">
    <property type="term" value="F:lyase activity"/>
    <property type="evidence" value="ECO:0007669"/>
    <property type="project" value="InterPro"/>
</dbReference>
<comment type="caution">
    <text evidence="5">The sequence shown here is derived from an EMBL/GenBank/DDBJ whole genome shotgun (WGS) entry which is preliminary data.</text>
</comment>
<proteinExistence type="inferred from homology"/>
<dbReference type="Pfam" id="PF03972">
    <property type="entry name" value="MmgE_PrpD_N"/>
    <property type="match status" value="1"/>
</dbReference>
<name>A0A2W5N763_RHOSU</name>
<sequence length="527" mass="54215">MAGGSLHAPPAVPTGFRRVSRGRSGEVERDRRGSGAGQAMTPTARTPTAAVAAFIREMTDTPVPRAARERARLVIADSVSCIIAGAGSELAPAMAAYLETQPGSVSPVLGTAWTATPQTAAMVNGAFGAALDFDDLLSPTHPSAVVVAALCSALPDREVPGVEFIDAYVVGIEVGAKIAAALGRGRGARGYHATATLSGFSAFAALAHLHRLSPERIETGIGLVASAAGGLLCQLGTMTKPLHSGQAAQQAVTAMLLAEAGVTAARDALEAKFGFFRAYGDAASDPSAIAPALGAPWAVLEPGSTLKRFPSCIAQHRAIAAVLALKAKGVRADNLAALDVSVAPGALQPLMYPRPRTGLEAKFSMPYAVAAALLDERLGIATFETPAVGRPEIAAIIEKVSAWEDPAQIEEDPVAANLSWGFRGHARVTARLLDGTEQSARVDVPPGHPSQPLGWPEMREKFLDCAASARLDPARAARAFEAVAALPALPDVREALALARNLPEPPMPAPEPMPAAAAAETALGSES</sequence>
<evidence type="ECO:0000259" key="3">
    <source>
        <dbReference type="Pfam" id="PF03972"/>
    </source>
</evidence>
<feature type="region of interest" description="Disordered" evidence="2">
    <location>
        <begin position="502"/>
        <end position="527"/>
    </location>
</feature>
<dbReference type="InterPro" id="IPR005656">
    <property type="entry name" value="MmgE_PrpD"/>
</dbReference>
<evidence type="ECO:0008006" key="7">
    <source>
        <dbReference type="Google" id="ProtNLM"/>
    </source>
</evidence>
<evidence type="ECO:0000259" key="4">
    <source>
        <dbReference type="Pfam" id="PF19305"/>
    </source>
</evidence>
<evidence type="ECO:0000313" key="6">
    <source>
        <dbReference type="Proteomes" id="UP000249185"/>
    </source>
</evidence>
<evidence type="ECO:0000256" key="2">
    <source>
        <dbReference type="SAM" id="MobiDB-lite"/>
    </source>
</evidence>
<dbReference type="InterPro" id="IPR045336">
    <property type="entry name" value="MmgE_PrpD_N"/>
</dbReference>
<dbReference type="Gene3D" id="3.30.1330.120">
    <property type="entry name" value="2-methylcitrate dehydratase PrpD"/>
    <property type="match status" value="1"/>
</dbReference>
<dbReference type="AlphaFoldDB" id="A0A2W5N763"/>
<dbReference type="PANTHER" id="PTHR16943">
    <property type="entry name" value="2-METHYLCITRATE DEHYDRATASE-RELATED"/>
    <property type="match status" value="1"/>
</dbReference>
<feature type="region of interest" description="Disordered" evidence="2">
    <location>
        <begin position="1"/>
        <end position="45"/>
    </location>
</feature>
<dbReference type="InterPro" id="IPR042188">
    <property type="entry name" value="MmgE/PrpD_sf_2"/>
</dbReference>